<dbReference type="SUPFAM" id="SSF53474">
    <property type="entry name" value="alpha/beta-Hydrolases"/>
    <property type="match status" value="1"/>
</dbReference>
<dbReference type="InterPro" id="IPR000639">
    <property type="entry name" value="Epox_hydrolase-like"/>
</dbReference>
<sequence length="302" mass="33442">MMKTIKTGVLEIAYLEVGPVDGPPIVLLHGFPYDVHAYDEVARILASAGKRCLTPYLRGFGQTRFLNEQTMRSGEQAAIGADLLAFLDALKIEKALLAGYDWGGRGACIVAALWPERVSGLISCGGYSIQDIAQAHKPVSPEAEHLLWYQYYLHGSRGRAGLTSNRKEFCRLLWRMWSPTWGFAQEAFDTTAAAFENHDFVEVVIHSYRHRFGLVEGDPAYRNIASRLAAQPKISVPSLVLEGGADAVDPPARDDPFARYFIGPYRREILEGVGHNVPQEAPERFADGVLNLLRNQGGSIER</sequence>
<proteinExistence type="predicted"/>
<dbReference type="InterPro" id="IPR000073">
    <property type="entry name" value="AB_hydrolase_1"/>
</dbReference>
<name>A0A8B3XUL6_9PSED</name>
<dbReference type="RefSeq" id="WP_420893001.1">
    <property type="nucleotide sequence ID" value="NZ_JYLM01000002.1"/>
</dbReference>
<dbReference type="PANTHER" id="PTHR43798">
    <property type="entry name" value="MONOACYLGLYCEROL LIPASE"/>
    <property type="match status" value="1"/>
</dbReference>
<dbReference type="Pfam" id="PF00561">
    <property type="entry name" value="Abhydrolase_1"/>
    <property type="match status" value="1"/>
</dbReference>
<dbReference type="InterPro" id="IPR050266">
    <property type="entry name" value="AB_hydrolase_sf"/>
</dbReference>
<dbReference type="PRINTS" id="PR00412">
    <property type="entry name" value="EPOXHYDRLASE"/>
</dbReference>
<reference evidence="2 3" key="1">
    <citation type="submission" date="2016-10" db="EMBL/GenBank/DDBJ databases">
        <authorList>
            <person name="Varghese N."/>
            <person name="Submissions S."/>
        </authorList>
    </citation>
    <scope>NUCLEOTIDE SEQUENCE [LARGE SCALE GENOMIC DNA]</scope>
    <source>
        <strain evidence="2 3">BS2775</strain>
    </source>
</reference>
<feature type="domain" description="AB hydrolase-1" evidence="1">
    <location>
        <begin position="23"/>
        <end position="277"/>
    </location>
</feature>
<dbReference type="Gene3D" id="3.40.50.1820">
    <property type="entry name" value="alpha/beta hydrolase"/>
    <property type="match status" value="1"/>
</dbReference>
<dbReference type="InterPro" id="IPR029058">
    <property type="entry name" value="AB_hydrolase_fold"/>
</dbReference>
<dbReference type="AlphaFoldDB" id="A0A8B3XUL6"/>
<dbReference type="EMBL" id="LT629782">
    <property type="protein sequence ID" value="SDT92810.1"/>
    <property type="molecule type" value="Genomic_DNA"/>
</dbReference>
<evidence type="ECO:0000313" key="3">
    <source>
        <dbReference type="Proteomes" id="UP000183653"/>
    </source>
</evidence>
<protein>
    <submittedName>
        <fullName evidence="2">Pimeloyl-ACP methyl ester carboxylesterase</fullName>
    </submittedName>
</protein>
<keyword evidence="3" id="KW-1185">Reference proteome</keyword>
<gene>
    <name evidence="2" type="ORF">SAMN04490197_1017</name>
</gene>
<accession>A0A8B3XUL6</accession>
<evidence type="ECO:0000259" key="1">
    <source>
        <dbReference type="Pfam" id="PF00561"/>
    </source>
</evidence>
<evidence type="ECO:0000313" key="2">
    <source>
        <dbReference type="EMBL" id="SDT92810.1"/>
    </source>
</evidence>
<dbReference type="GO" id="GO:0003824">
    <property type="term" value="F:catalytic activity"/>
    <property type="evidence" value="ECO:0007669"/>
    <property type="project" value="InterPro"/>
</dbReference>
<organism evidence="2 3">
    <name type="scientific">Pseudomonas orientalis</name>
    <dbReference type="NCBI Taxonomy" id="76758"/>
    <lineage>
        <taxon>Bacteria</taxon>
        <taxon>Pseudomonadati</taxon>
        <taxon>Pseudomonadota</taxon>
        <taxon>Gammaproteobacteria</taxon>
        <taxon>Pseudomonadales</taxon>
        <taxon>Pseudomonadaceae</taxon>
        <taxon>Pseudomonas</taxon>
    </lineage>
</organism>
<dbReference type="Proteomes" id="UP000183653">
    <property type="component" value="Chromosome I"/>
</dbReference>